<evidence type="ECO:0000313" key="2">
    <source>
        <dbReference type="Proteomes" id="UP001139451"/>
    </source>
</evidence>
<protein>
    <submittedName>
        <fullName evidence="1">Uncharacterized protein</fullName>
    </submittedName>
</protein>
<accession>A0A9X2KNF5</accession>
<reference evidence="1" key="1">
    <citation type="submission" date="2022-05" db="EMBL/GenBank/DDBJ databases">
        <title>Sphingomonas sp. strain MG17 Genome sequencing and assembly.</title>
        <authorList>
            <person name="Kim I."/>
        </authorList>
    </citation>
    <scope>NUCLEOTIDE SEQUENCE</scope>
    <source>
        <strain evidence="1">MG17</strain>
    </source>
</reference>
<dbReference type="RefSeq" id="WP_254296386.1">
    <property type="nucleotide sequence ID" value="NZ_JAMLDX010000022.1"/>
</dbReference>
<comment type="caution">
    <text evidence="1">The sequence shown here is derived from an EMBL/GenBank/DDBJ whole genome shotgun (WGS) entry which is preliminary data.</text>
</comment>
<dbReference type="Proteomes" id="UP001139451">
    <property type="component" value="Unassembled WGS sequence"/>
</dbReference>
<gene>
    <name evidence="1" type="ORF">M9978_20140</name>
</gene>
<keyword evidence="2" id="KW-1185">Reference proteome</keyword>
<name>A0A9X2KNF5_9SPHN</name>
<sequence length="164" mass="17969">MRARSRDKRSLDDLVLAMLARRRGGQRYHQTSWRALLAAELGAGGTTGLNDMPAGKLTVPRESAFGPCFTRQPDKRARPERGMSENSFLVAPTRSLDSFRHHAPQRAAGSRVTRSSSFQAVTAHVAHSAPNVLVDPQVTWVVKRAGSPVVHRYLVGGPTVISYK</sequence>
<organism evidence="1 2">
    <name type="scientific">Sphingomonas tagetis</name>
    <dbReference type="NCBI Taxonomy" id="2949092"/>
    <lineage>
        <taxon>Bacteria</taxon>
        <taxon>Pseudomonadati</taxon>
        <taxon>Pseudomonadota</taxon>
        <taxon>Alphaproteobacteria</taxon>
        <taxon>Sphingomonadales</taxon>
        <taxon>Sphingomonadaceae</taxon>
        <taxon>Sphingomonas</taxon>
    </lineage>
</organism>
<dbReference type="AlphaFoldDB" id="A0A9X2KNF5"/>
<dbReference type="EMBL" id="JAMLDX010000022">
    <property type="protein sequence ID" value="MCP3732732.1"/>
    <property type="molecule type" value="Genomic_DNA"/>
</dbReference>
<proteinExistence type="predicted"/>
<evidence type="ECO:0000313" key="1">
    <source>
        <dbReference type="EMBL" id="MCP3732732.1"/>
    </source>
</evidence>